<feature type="coiled-coil region" evidence="8">
    <location>
        <begin position="392"/>
        <end position="433"/>
    </location>
</feature>
<dbReference type="OrthoDB" id="1654473at2"/>
<dbReference type="HAMAP" id="MF_00728">
    <property type="entry name" value="EzrA"/>
    <property type="match status" value="1"/>
</dbReference>
<dbReference type="GO" id="GO:0005886">
    <property type="term" value="C:plasma membrane"/>
    <property type="evidence" value="ECO:0007669"/>
    <property type="project" value="UniProtKB-SubCell"/>
</dbReference>
<evidence type="ECO:0000256" key="7">
    <source>
        <dbReference type="ARBA" id="ARBA00023306"/>
    </source>
</evidence>
<feature type="topological domain" description="Cytoplasmic" evidence="8">
    <location>
        <begin position="24"/>
        <end position="565"/>
    </location>
</feature>
<gene>
    <name evidence="8" type="primary">ezrA</name>
    <name evidence="9" type="ORF">CathTA2_0325</name>
    <name evidence="10" type="ORF">HUR95_07555</name>
</gene>
<comment type="function">
    <text evidence="8">Negative regulator of FtsZ ring formation; modulates the frequency and position of FtsZ ring formation. Inhibits FtsZ ring formation at polar sites. Interacts either with FtsZ or with one of its binding partners to promote depolymerization.</text>
</comment>
<proteinExistence type="inferred from homology"/>
<reference evidence="10" key="3">
    <citation type="submission" date="2021-08" db="EMBL/GenBank/DDBJ databases">
        <authorList>
            <person name="de Jong S."/>
            <person name="van den Broek M."/>
            <person name="Merkel A."/>
            <person name="de la Torre Cortes P."/>
            <person name="Kalamorz F."/>
            <person name="Cook G."/>
            <person name="van Loosdrecht M."/>
            <person name="McMillan D."/>
        </authorList>
    </citation>
    <scope>NUCLEOTIDE SEQUENCE</scope>
    <source>
        <strain evidence="10">TA2.A1</strain>
    </source>
</reference>
<evidence type="ECO:0000313" key="9">
    <source>
        <dbReference type="EMBL" id="EGL84125.1"/>
    </source>
</evidence>
<dbReference type="InterPro" id="IPR010379">
    <property type="entry name" value="EzrA"/>
</dbReference>
<comment type="subcellular location">
    <subcellularLocation>
        <location evidence="8">Cell membrane</location>
        <topology evidence="8">Single-pass membrane protein</topology>
    </subcellularLocation>
    <text evidence="8">Colocalized with FtsZ to the nascent septal site.</text>
</comment>
<evidence type="ECO:0000313" key="11">
    <source>
        <dbReference type="Proteomes" id="UP000010716"/>
    </source>
</evidence>
<keyword evidence="6 8" id="KW-0717">Septation</keyword>
<keyword evidence="1 8" id="KW-0132">Cell division</keyword>
<accession>F5L3G4</accession>
<dbReference type="EMBL" id="CP082237">
    <property type="protein sequence ID" value="QZT35069.1"/>
    <property type="molecule type" value="Genomic_DNA"/>
</dbReference>
<name>F5L3G4_CALTT</name>
<dbReference type="KEGG" id="cthu:HUR95_07555"/>
<keyword evidence="5 8" id="KW-0472">Membrane</keyword>
<dbReference type="GO" id="GO:0000921">
    <property type="term" value="P:septin ring assembly"/>
    <property type="evidence" value="ECO:0007669"/>
    <property type="project" value="InterPro"/>
</dbReference>
<dbReference type="eggNOG" id="COG4477">
    <property type="taxonomic scope" value="Bacteria"/>
</dbReference>
<feature type="coiled-coil region" evidence="8">
    <location>
        <begin position="107"/>
        <end position="141"/>
    </location>
</feature>
<dbReference type="GO" id="GO:0005940">
    <property type="term" value="C:septin ring"/>
    <property type="evidence" value="ECO:0007669"/>
    <property type="project" value="InterPro"/>
</dbReference>
<keyword evidence="12" id="KW-1185">Reference proteome</keyword>
<evidence type="ECO:0000256" key="8">
    <source>
        <dbReference type="HAMAP-Rule" id="MF_00728"/>
    </source>
</evidence>
<keyword evidence="4 8" id="KW-0175">Coiled coil</keyword>
<keyword evidence="2 8" id="KW-0812">Transmembrane</keyword>
<dbReference type="EMBL" id="AFCE01000043">
    <property type="protein sequence ID" value="EGL84125.1"/>
    <property type="molecule type" value="Genomic_DNA"/>
</dbReference>
<dbReference type="RefSeq" id="WP_007502452.1">
    <property type="nucleotide sequence ID" value="NZ_AFCE01000043.1"/>
</dbReference>
<organism evidence="9 11">
    <name type="scientific">Caldalkalibacillus thermarum (strain TA2.A1)</name>
    <dbReference type="NCBI Taxonomy" id="986075"/>
    <lineage>
        <taxon>Bacteria</taxon>
        <taxon>Bacillati</taxon>
        <taxon>Bacillota</taxon>
        <taxon>Bacilli</taxon>
        <taxon>Bacillales</taxon>
        <taxon>Bacillaceae</taxon>
        <taxon>Caldalkalibacillus</taxon>
    </lineage>
</organism>
<sequence>MWLIITLLLIICVFLLYLAGLLYRRRIYQQVDKLEQWKNDIENRPVADELARLKNLKLAGETEASFEKWKSQWEEIVTDILPDLEEMLIDIEDYALRFRLVTCRQLLQEAQEKLWSVEETLETIKEEIDQLTDSEKSNREKMTVLHEQLQELKRLLHKHAMGLGISYPVWYDKYKQAVDWYHQFQEEHNNGNYFQARELLNKVDQACQELYEAIEVCPNIIRTIEHDIPRKLQEVEEAIQEMERKGYQVSHTGAEEQLAEMLKSKHQVVAYMQNGDIERMKHWQDHVLEGIEEIYQRLEQEVENKAYVIEKLGQLDDKHAALLDKFNELKRTVSEFKLAYSWDSEWESKHETLQKMFKAVQHTYDALKVDPEKMHQLYPALKPELERYFKHYDQLLEKTAAFEEEIQTIRKDELEAKAEAQELKRNLTKVRVNLRKSNLPGLPDHVQSGLNIAAEALQELQASLEQTPIDMHRVQHQLKEAKTQVQSISQVASIVIELAQKAEQLIQFGNRFRREHAEVREILEDAEQAFRDLQFQEAVELAEEALDIADRNWRKKLEGKQSVSV</sequence>
<dbReference type="Proteomes" id="UP000010716">
    <property type="component" value="Unassembled WGS sequence"/>
</dbReference>
<comment type="similarity">
    <text evidence="8">Belongs to the EzrA family.</text>
</comment>
<dbReference type="AlphaFoldDB" id="F5L3G4"/>
<dbReference type="Pfam" id="PF06160">
    <property type="entry name" value="EzrA"/>
    <property type="match status" value="1"/>
</dbReference>
<keyword evidence="8" id="KW-1003">Cell membrane</keyword>
<evidence type="ECO:0000256" key="2">
    <source>
        <dbReference type="ARBA" id="ARBA00022692"/>
    </source>
</evidence>
<reference evidence="9 11" key="1">
    <citation type="journal article" date="2011" name="J. Bacteriol.">
        <title>Draft genome sequence of the thermoalkaliphilic Caldalkalibacillus thermarum strain TA2.A1.</title>
        <authorList>
            <person name="Kalamorz F."/>
            <person name="Keis S."/>
            <person name="McMillan D.G."/>
            <person name="Olsson K."/>
            <person name="Stanton J.A."/>
            <person name="Stockwell P."/>
            <person name="Black M.A."/>
            <person name="Klingeman D.M."/>
            <person name="Land M.L."/>
            <person name="Han C.S."/>
            <person name="Martin S.L."/>
            <person name="Becher S.A."/>
            <person name="Peddie C.J."/>
            <person name="Morgan H.W."/>
            <person name="Matthies D."/>
            <person name="Preiss L."/>
            <person name="Meier T."/>
            <person name="Brown S.D."/>
            <person name="Cook G.M."/>
        </authorList>
    </citation>
    <scope>NUCLEOTIDE SEQUENCE [LARGE SCALE GENOMIC DNA]</scope>
    <source>
        <strain evidence="9 11">TA2.A1</strain>
    </source>
</reference>
<feature type="topological domain" description="Extracellular" evidence="8">
    <location>
        <begin position="1"/>
        <end position="4"/>
    </location>
</feature>
<evidence type="ECO:0000256" key="5">
    <source>
        <dbReference type="ARBA" id="ARBA00023136"/>
    </source>
</evidence>
<evidence type="ECO:0000256" key="6">
    <source>
        <dbReference type="ARBA" id="ARBA00023210"/>
    </source>
</evidence>
<keyword evidence="3 8" id="KW-1133">Transmembrane helix</keyword>
<evidence type="ECO:0000313" key="10">
    <source>
        <dbReference type="EMBL" id="QZT35069.1"/>
    </source>
</evidence>
<evidence type="ECO:0000256" key="1">
    <source>
        <dbReference type="ARBA" id="ARBA00022618"/>
    </source>
</evidence>
<dbReference type="GO" id="GO:0000917">
    <property type="term" value="P:division septum assembly"/>
    <property type="evidence" value="ECO:0007669"/>
    <property type="project" value="UniProtKB-KW"/>
</dbReference>
<dbReference type="SUPFAM" id="SSF109775">
    <property type="entry name" value="Mannose-6-phosphate receptor binding protein 1 (Tip47), C-terminal domain"/>
    <property type="match status" value="1"/>
</dbReference>
<reference evidence="10 12" key="2">
    <citation type="journal article" date="2020" name="Extremophiles">
        <title>Genomic analysis of Caldalkalibacillus thermarum TA2.A1 reveals aerobic alkaliphilic metabolism and evolutionary hallmarks linking alkaliphilic bacteria and plant life.</title>
        <authorList>
            <person name="de Jong S.I."/>
            <person name="van den Broek M.A."/>
            <person name="Merkel A.Y."/>
            <person name="de la Torre Cortes P."/>
            <person name="Kalamorz F."/>
            <person name="Cook G.M."/>
            <person name="van Loosdrecht M.C.M."/>
            <person name="McMillan D.G.G."/>
        </authorList>
    </citation>
    <scope>NUCLEOTIDE SEQUENCE [LARGE SCALE GENOMIC DNA]</scope>
    <source>
        <strain evidence="10 12">TA2.A1</strain>
    </source>
</reference>
<evidence type="ECO:0000256" key="3">
    <source>
        <dbReference type="ARBA" id="ARBA00022989"/>
    </source>
</evidence>
<evidence type="ECO:0000313" key="12">
    <source>
        <dbReference type="Proteomes" id="UP000825179"/>
    </source>
</evidence>
<dbReference type="Proteomes" id="UP000825179">
    <property type="component" value="Chromosome"/>
</dbReference>
<keyword evidence="7 8" id="KW-0131">Cell cycle</keyword>
<evidence type="ECO:0000256" key="4">
    <source>
        <dbReference type="ARBA" id="ARBA00023054"/>
    </source>
</evidence>
<protein>
    <recommendedName>
        <fullName evidence="8">Septation ring formation regulator EzrA</fullName>
    </recommendedName>
</protein>